<evidence type="ECO:0000256" key="1">
    <source>
        <dbReference type="SAM" id="Phobius"/>
    </source>
</evidence>
<keyword evidence="1" id="KW-1133">Transmembrane helix</keyword>
<feature type="transmembrane region" description="Helical" evidence="1">
    <location>
        <begin position="20"/>
        <end position="40"/>
    </location>
</feature>
<reference evidence="2 3" key="1">
    <citation type="submission" date="2024-09" db="EMBL/GenBank/DDBJ databases">
        <title>Itraconazole resistance in Madurella fahalii resulting from another homologue of gene encoding cytochrome P450 14-alpha sterol demethylase (CYP51).</title>
        <authorList>
            <person name="Yoshioka I."/>
            <person name="Fahal A.H."/>
            <person name="Kaneko S."/>
            <person name="Yaguchi T."/>
        </authorList>
    </citation>
    <scope>NUCLEOTIDE SEQUENCE [LARGE SCALE GENOMIC DNA]</scope>
    <source>
        <strain evidence="2 3">IFM 68171</strain>
    </source>
</reference>
<dbReference type="Proteomes" id="UP001628179">
    <property type="component" value="Unassembled WGS sequence"/>
</dbReference>
<dbReference type="RefSeq" id="XP_070913741.1">
    <property type="nucleotide sequence ID" value="XM_071057640.1"/>
</dbReference>
<protein>
    <submittedName>
        <fullName evidence="2">Uncharacterized protein</fullName>
    </submittedName>
</protein>
<name>A0ABQ0G2L4_9PEZI</name>
<accession>A0ABQ0G2L4</accession>
<evidence type="ECO:0000313" key="2">
    <source>
        <dbReference type="EMBL" id="GAB1312008.1"/>
    </source>
</evidence>
<sequence>MQSPASVTITCVQRVEAVILAWSKASLIAVFANIWLLYFVNAF</sequence>
<dbReference type="EMBL" id="BAAFSV010000001">
    <property type="protein sequence ID" value="GAB1312008.1"/>
    <property type="molecule type" value="Genomic_DNA"/>
</dbReference>
<proteinExistence type="predicted"/>
<keyword evidence="3" id="KW-1185">Reference proteome</keyword>
<dbReference type="GeneID" id="98172963"/>
<keyword evidence="1" id="KW-0812">Transmembrane</keyword>
<comment type="caution">
    <text evidence="2">The sequence shown here is derived from an EMBL/GenBank/DDBJ whole genome shotgun (WGS) entry which is preliminary data.</text>
</comment>
<organism evidence="2 3">
    <name type="scientific">Madurella fahalii</name>
    <dbReference type="NCBI Taxonomy" id="1157608"/>
    <lineage>
        <taxon>Eukaryota</taxon>
        <taxon>Fungi</taxon>
        <taxon>Dikarya</taxon>
        <taxon>Ascomycota</taxon>
        <taxon>Pezizomycotina</taxon>
        <taxon>Sordariomycetes</taxon>
        <taxon>Sordariomycetidae</taxon>
        <taxon>Sordariales</taxon>
        <taxon>Sordariales incertae sedis</taxon>
        <taxon>Madurella</taxon>
    </lineage>
</organism>
<keyword evidence="1" id="KW-0472">Membrane</keyword>
<evidence type="ECO:0000313" key="3">
    <source>
        <dbReference type="Proteomes" id="UP001628179"/>
    </source>
</evidence>
<gene>
    <name evidence="2" type="ORF">MFIFM68171_02218</name>
</gene>